<reference evidence="2" key="1">
    <citation type="submission" date="2020-08" db="EMBL/GenBank/DDBJ databases">
        <title>Multicomponent nature underlies the extraordinary mechanical properties of spider dragline silk.</title>
        <authorList>
            <person name="Kono N."/>
            <person name="Nakamura H."/>
            <person name="Mori M."/>
            <person name="Yoshida Y."/>
            <person name="Ohtoshi R."/>
            <person name="Malay A.D."/>
            <person name="Moran D.A.P."/>
            <person name="Tomita M."/>
            <person name="Numata K."/>
            <person name="Arakawa K."/>
        </authorList>
    </citation>
    <scope>NUCLEOTIDE SEQUENCE</scope>
</reference>
<organism evidence="2 3">
    <name type="scientific">Nephila pilipes</name>
    <name type="common">Giant wood spider</name>
    <name type="synonym">Nephila maculata</name>
    <dbReference type="NCBI Taxonomy" id="299642"/>
    <lineage>
        <taxon>Eukaryota</taxon>
        <taxon>Metazoa</taxon>
        <taxon>Ecdysozoa</taxon>
        <taxon>Arthropoda</taxon>
        <taxon>Chelicerata</taxon>
        <taxon>Arachnida</taxon>
        <taxon>Araneae</taxon>
        <taxon>Araneomorphae</taxon>
        <taxon>Entelegynae</taxon>
        <taxon>Araneoidea</taxon>
        <taxon>Nephilidae</taxon>
        <taxon>Nephila</taxon>
    </lineage>
</organism>
<keyword evidence="3" id="KW-1185">Reference proteome</keyword>
<evidence type="ECO:0000313" key="2">
    <source>
        <dbReference type="EMBL" id="GFS95320.1"/>
    </source>
</evidence>
<proteinExistence type="predicted"/>
<evidence type="ECO:0000313" key="3">
    <source>
        <dbReference type="Proteomes" id="UP000887013"/>
    </source>
</evidence>
<feature type="compositionally biased region" description="Polar residues" evidence="1">
    <location>
        <begin position="1"/>
        <end position="11"/>
    </location>
</feature>
<dbReference type="Proteomes" id="UP000887013">
    <property type="component" value="Unassembled WGS sequence"/>
</dbReference>
<dbReference type="EMBL" id="BMAW01005663">
    <property type="protein sequence ID" value="GFS95320.1"/>
    <property type="molecule type" value="Genomic_DNA"/>
</dbReference>
<feature type="region of interest" description="Disordered" evidence="1">
    <location>
        <begin position="1"/>
        <end position="26"/>
    </location>
</feature>
<accession>A0A8X6N620</accession>
<evidence type="ECO:0000256" key="1">
    <source>
        <dbReference type="SAM" id="MobiDB-lite"/>
    </source>
</evidence>
<comment type="caution">
    <text evidence="2">The sequence shown here is derived from an EMBL/GenBank/DDBJ whole genome shotgun (WGS) entry which is preliminary data.</text>
</comment>
<protein>
    <submittedName>
        <fullName evidence="2">Uncharacterized protein</fullName>
    </submittedName>
</protein>
<name>A0A8X6N620_NEPPI</name>
<gene>
    <name evidence="2" type="ORF">NPIL_464441</name>
</gene>
<sequence>MESFCETTTMGTHLKRNRPSTWSRRPATHLGRNDRWPHRWDDSFLRLGFLVRKSIDSFYRTFRLSCDHVSRNRD</sequence>
<dbReference type="AlphaFoldDB" id="A0A8X6N620"/>